<dbReference type="Proteomes" id="UP000525078">
    <property type="component" value="Unassembled WGS sequence"/>
</dbReference>
<comment type="caution">
    <text evidence="7">The sequence shown here is derived from an EMBL/GenBank/DDBJ whole genome shotgun (WGS) entry which is preliminary data.</text>
</comment>
<feature type="region of interest" description="Disordered" evidence="5">
    <location>
        <begin position="314"/>
        <end position="335"/>
    </location>
</feature>
<dbReference type="GO" id="GO:0006893">
    <property type="term" value="P:Golgi to plasma membrane transport"/>
    <property type="evidence" value="ECO:0007669"/>
    <property type="project" value="UniProtKB-UniRule"/>
</dbReference>
<name>A0A7J6FNT0_CANSA</name>
<dbReference type="AlphaFoldDB" id="A0A7J6FNT0"/>
<feature type="compositionally biased region" description="Polar residues" evidence="5">
    <location>
        <begin position="317"/>
        <end position="333"/>
    </location>
</feature>
<gene>
    <name evidence="7" type="ORF">F8388_027037</name>
</gene>
<evidence type="ECO:0000313" key="7">
    <source>
        <dbReference type="EMBL" id="KAF4372364.1"/>
    </source>
</evidence>
<feature type="domain" description="Exocyst complex component EXOC2/Sec5 N-terminal" evidence="6">
    <location>
        <begin position="155"/>
        <end position="206"/>
    </location>
</feature>
<keyword evidence="3 4" id="KW-0268">Exocytosis</keyword>
<dbReference type="InterPro" id="IPR039481">
    <property type="entry name" value="EXOC2/Sec5_N_dom"/>
</dbReference>
<evidence type="ECO:0000256" key="1">
    <source>
        <dbReference type="ARBA" id="ARBA00010578"/>
    </source>
</evidence>
<dbReference type="PANTHER" id="PTHR13043:SF1">
    <property type="entry name" value="EXOCYST COMPLEX COMPONENT 2"/>
    <property type="match status" value="1"/>
</dbReference>
<feature type="compositionally biased region" description="Basic and acidic residues" evidence="5">
    <location>
        <begin position="242"/>
        <end position="254"/>
    </location>
</feature>
<dbReference type="GO" id="GO:0015031">
    <property type="term" value="P:protein transport"/>
    <property type="evidence" value="ECO:0007669"/>
    <property type="project" value="UniProtKB-KW"/>
</dbReference>
<accession>A0A7J6FNT0</accession>
<evidence type="ECO:0000313" key="8">
    <source>
        <dbReference type="Proteomes" id="UP000525078"/>
    </source>
</evidence>
<comment type="subunit">
    <text evidence="4">Component of the exocyst complex.</text>
</comment>
<keyword evidence="4" id="KW-0653">Protein transport</keyword>
<dbReference type="InterPro" id="IPR029175">
    <property type="entry name" value="EXOC2/Sec5"/>
</dbReference>
<comment type="similarity">
    <text evidence="1 4">Belongs to the SEC5 family.</text>
</comment>
<sequence length="347" mass="39351">MRVSTDEISNKEIWVPVSIIERNKSPYTISYLPLAFRSVMASAMDQISLMVHQSLRNEATKSEDMFAQFQDTQESVRLAFLNCYLDFAGHLERIGMSSHKAKKYHIWRLDIRMNQKKTNQLSFELYNKYKHIWLQGREKDEEESDVQDLVISAAANYLLDSGVQWGAAPAVKGVRDAAVELLHTLVAVHAEVFSGAKPLLDKTLGILWKSLRSLQGVILEKATESASEALENPGHHRRRPTRGSEDALADDERQQGMSVSPDDLIALAQQYTSELLQSELERTRINTACFADSIPMELVPEPVKSAYASFRGPMDSPSRNFRGTHVTGSPSYSRQRRRDLPMSWNFF</sequence>
<reference evidence="7 8" key="1">
    <citation type="journal article" date="2020" name="bioRxiv">
        <title>Sequence and annotation of 42 cannabis genomes reveals extensive copy number variation in cannabinoid synthesis and pathogen resistance genes.</title>
        <authorList>
            <person name="Mckernan K.J."/>
            <person name="Helbert Y."/>
            <person name="Kane L.T."/>
            <person name="Ebling H."/>
            <person name="Zhang L."/>
            <person name="Liu B."/>
            <person name="Eaton Z."/>
            <person name="Mclaughlin S."/>
            <person name="Kingan S."/>
            <person name="Baybayan P."/>
            <person name="Concepcion G."/>
            <person name="Jordan M."/>
            <person name="Riva A."/>
            <person name="Barbazuk W."/>
            <person name="Harkins T."/>
        </authorList>
    </citation>
    <scope>NUCLEOTIDE SEQUENCE [LARGE SCALE GENOMIC DNA]</scope>
    <source>
        <strain evidence="8">cv. Jamaican Lion 4</strain>
        <tissue evidence="7">Leaf</tissue>
    </source>
</reference>
<dbReference type="EMBL" id="JAATIP010000105">
    <property type="protein sequence ID" value="KAF4372364.1"/>
    <property type="molecule type" value="Genomic_DNA"/>
</dbReference>
<dbReference type="Pfam" id="PF15469">
    <property type="entry name" value="Sec5"/>
    <property type="match status" value="1"/>
</dbReference>
<protein>
    <recommendedName>
        <fullName evidence="4">Exocyst complex component SEC5</fullName>
    </recommendedName>
</protein>
<keyword evidence="2 4" id="KW-0813">Transport</keyword>
<feature type="region of interest" description="Disordered" evidence="5">
    <location>
        <begin position="225"/>
        <end position="255"/>
    </location>
</feature>
<dbReference type="PANTHER" id="PTHR13043">
    <property type="entry name" value="EXOCYST COMPLEX COMPONENT SEC5"/>
    <property type="match status" value="1"/>
</dbReference>
<comment type="function">
    <text evidence="4">Component of the exocyst complex involved in the docking of exocytic vesicles with fusion sites on the plasma membrane.</text>
</comment>
<evidence type="ECO:0000256" key="5">
    <source>
        <dbReference type="SAM" id="MobiDB-lite"/>
    </source>
</evidence>
<organism evidence="7 8">
    <name type="scientific">Cannabis sativa</name>
    <name type="common">Hemp</name>
    <name type="synonym">Marijuana</name>
    <dbReference type="NCBI Taxonomy" id="3483"/>
    <lineage>
        <taxon>Eukaryota</taxon>
        <taxon>Viridiplantae</taxon>
        <taxon>Streptophyta</taxon>
        <taxon>Embryophyta</taxon>
        <taxon>Tracheophyta</taxon>
        <taxon>Spermatophyta</taxon>
        <taxon>Magnoliopsida</taxon>
        <taxon>eudicotyledons</taxon>
        <taxon>Gunneridae</taxon>
        <taxon>Pentapetalae</taxon>
        <taxon>rosids</taxon>
        <taxon>fabids</taxon>
        <taxon>Rosales</taxon>
        <taxon>Cannabaceae</taxon>
        <taxon>Cannabis</taxon>
    </lineage>
</organism>
<dbReference type="GO" id="GO:0006887">
    <property type="term" value="P:exocytosis"/>
    <property type="evidence" value="ECO:0007669"/>
    <property type="project" value="UniProtKB-KW"/>
</dbReference>
<proteinExistence type="inferred from homology"/>
<evidence type="ECO:0000256" key="2">
    <source>
        <dbReference type="ARBA" id="ARBA00022448"/>
    </source>
</evidence>
<evidence type="ECO:0000256" key="4">
    <source>
        <dbReference type="RuleBase" id="RU365069"/>
    </source>
</evidence>
<dbReference type="GO" id="GO:0000145">
    <property type="term" value="C:exocyst"/>
    <property type="evidence" value="ECO:0007669"/>
    <property type="project" value="UniProtKB-UniRule"/>
</dbReference>
<evidence type="ECO:0000259" key="6">
    <source>
        <dbReference type="Pfam" id="PF15469"/>
    </source>
</evidence>
<evidence type="ECO:0000256" key="3">
    <source>
        <dbReference type="ARBA" id="ARBA00022483"/>
    </source>
</evidence>